<reference evidence="1 2" key="1">
    <citation type="journal article" date="2015" name="Int. J. Syst. Evol. Microbiol.">
        <title>Nitrosospira lacus sp. nov., a psychrotolerant, ammonia-oxidizing bacterium from sandy lake sediment.</title>
        <authorList>
            <person name="Urakawa H."/>
            <person name="Garcia J.C."/>
            <person name="Nielsen J.L."/>
            <person name="Le V.Q."/>
            <person name="Kozlowski J.A."/>
            <person name="Stein L.Y."/>
            <person name="Lim C.K."/>
            <person name="Pommerening-Roser A."/>
            <person name="Martens-Habbena W."/>
            <person name="Stahl D.A."/>
            <person name="Klotz M.G."/>
        </authorList>
    </citation>
    <scope>NUCLEOTIDE SEQUENCE [LARGE SCALE GENOMIC DNA]</scope>
    <source>
        <strain evidence="1 2">APG3</strain>
    </source>
</reference>
<gene>
    <name evidence="1" type="ORF">EBAPG3_005735</name>
</gene>
<protein>
    <submittedName>
        <fullName evidence="1">Uncharacterized protein</fullName>
    </submittedName>
</protein>
<dbReference type="Proteomes" id="UP000012179">
    <property type="component" value="Chromosome"/>
</dbReference>
<evidence type="ECO:0000313" key="2">
    <source>
        <dbReference type="Proteomes" id="UP000012179"/>
    </source>
</evidence>
<dbReference type="AlphaFoldDB" id="A0A1W6SNE9"/>
<evidence type="ECO:0000313" key="1">
    <source>
        <dbReference type="EMBL" id="ARO87311.1"/>
    </source>
</evidence>
<dbReference type="EMBL" id="CP021106">
    <property type="protein sequence ID" value="ARO87311.1"/>
    <property type="molecule type" value="Genomic_DNA"/>
</dbReference>
<accession>A0A1W6SNE9</accession>
<proteinExistence type="predicted"/>
<dbReference type="KEGG" id="nlc:EBAPG3_005735"/>
<keyword evidence="2" id="KW-1185">Reference proteome</keyword>
<organism evidence="1 2">
    <name type="scientific">Nitrosospira lacus</name>
    <dbReference type="NCBI Taxonomy" id="1288494"/>
    <lineage>
        <taxon>Bacteria</taxon>
        <taxon>Pseudomonadati</taxon>
        <taxon>Pseudomonadota</taxon>
        <taxon>Betaproteobacteria</taxon>
        <taxon>Nitrosomonadales</taxon>
        <taxon>Nitrosomonadaceae</taxon>
        <taxon>Nitrosospira</taxon>
    </lineage>
</organism>
<name>A0A1W6SNE9_9PROT</name>
<sequence>MTVIYLEDVKRARAEIEAANNVTAVKEVEDGWKIETKTIKKFIPGFLYEGVEQVVRHLCRNNNK</sequence>
<dbReference type="RefSeq" id="WP_004179058.1">
    <property type="nucleotide sequence ID" value="NZ_CP021106.3"/>
</dbReference>